<evidence type="ECO:0000313" key="4">
    <source>
        <dbReference type="RefSeq" id="XP_005179052.2"/>
    </source>
</evidence>
<dbReference type="AlphaFoldDB" id="A0A1I8MWH8"/>
<dbReference type="Proteomes" id="UP001652621">
    <property type="component" value="Unplaced"/>
</dbReference>
<accession>A0A1I8MWH8</accession>
<dbReference type="VEuPathDB" id="VectorBase:MDOA009162"/>
<dbReference type="GeneID" id="101898938"/>
<feature type="signal peptide" evidence="1">
    <location>
        <begin position="1"/>
        <end position="22"/>
    </location>
</feature>
<dbReference type="VEuPathDB" id="VectorBase:MDOMA2_015341"/>
<protein>
    <submittedName>
        <fullName evidence="4">Uncharacterized protein LOC101898938</fullName>
    </submittedName>
</protein>
<name>A0A1I8MWH8_MUSDO</name>
<dbReference type="KEGG" id="mde:101898938"/>
<reference evidence="2" key="1">
    <citation type="submission" date="2020-05" db="UniProtKB">
        <authorList>
            <consortium name="EnsemblMetazoa"/>
        </authorList>
    </citation>
    <scope>IDENTIFICATION</scope>
    <source>
        <strain evidence="2">Aabys</strain>
    </source>
</reference>
<keyword evidence="1" id="KW-0732">Signal</keyword>
<organism evidence="2">
    <name type="scientific">Musca domestica</name>
    <name type="common">House fly</name>
    <dbReference type="NCBI Taxonomy" id="7370"/>
    <lineage>
        <taxon>Eukaryota</taxon>
        <taxon>Metazoa</taxon>
        <taxon>Ecdysozoa</taxon>
        <taxon>Arthropoda</taxon>
        <taxon>Hexapoda</taxon>
        <taxon>Insecta</taxon>
        <taxon>Pterygota</taxon>
        <taxon>Neoptera</taxon>
        <taxon>Endopterygota</taxon>
        <taxon>Diptera</taxon>
        <taxon>Brachycera</taxon>
        <taxon>Muscomorpha</taxon>
        <taxon>Muscoidea</taxon>
        <taxon>Muscidae</taxon>
        <taxon>Musca</taxon>
    </lineage>
</organism>
<keyword evidence="3" id="KW-1185">Reference proteome</keyword>
<evidence type="ECO:0000313" key="3">
    <source>
        <dbReference type="Proteomes" id="UP001652621"/>
    </source>
</evidence>
<evidence type="ECO:0000313" key="2">
    <source>
        <dbReference type="EnsemblMetazoa" id="MDOA009162-PA"/>
    </source>
</evidence>
<dbReference type="RefSeq" id="XP_005179052.2">
    <property type="nucleotide sequence ID" value="XM_005178995.3"/>
</dbReference>
<sequence>MFGKSMALLVFLSVLSYKCVAPASNDCKERIRKTCRREVQNLCYLDTERGCFRHFQSNCDMEISACKNEMVYEAWPEKYCSSLQFMCQEEIEEYNWPPDNFYQQIEHIRDNATNLFEEMLAG</sequence>
<gene>
    <name evidence="2" type="primary">101898938</name>
    <name evidence="4" type="synonym">LOC101898938</name>
</gene>
<proteinExistence type="predicted"/>
<dbReference type="OrthoDB" id="7901105at2759"/>
<dbReference type="EnsemblMetazoa" id="MDOA009162-RA">
    <property type="protein sequence ID" value="MDOA009162-PA"/>
    <property type="gene ID" value="MDOA009162"/>
</dbReference>
<feature type="chain" id="PRO_5044560946" evidence="1">
    <location>
        <begin position="23"/>
        <end position="122"/>
    </location>
</feature>
<reference evidence="4" key="2">
    <citation type="submission" date="2025-04" db="UniProtKB">
        <authorList>
            <consortium name="RefSeq"/>
        </authorList>
    </citation>
    <scope>IDENTIFICATION</scope>
    <source>
        <strain evidence="4">Aabys</strain>
    </source>
</reference>
<evidence type="ECO:0000256" key="1">
    <source>
        <dbReference type="SAM" id="SignalP"/>
    </source>
</evidence>